<evidence type="ECO:0000256" key="2">
    <source>
        <dbReference type="ARBA" id="ARBA00023002"/>
    </source>
</evidence>
<dbReference type="SUPFAM" id="SSF51735">
    <property type="entry name" value="NAD(P)-binding Rossmann-fold domains"/>
    <property type="match status" value="1"/>
</dbReference>
<dbReference type="Proteomes" id="UP001172681">
    <property type="component" value="Unassembled WGS sequence"/>
</dbReference>
<proteinExistence type="predicted"/>
<dbReference type="GO" id="GO:0016491">
    <property type="term" value="F:oxidoreductase activity"/>
    <property type="evidence" value="ECO:0007669"/>
    <property type="project" value="UniProtKB-KW"/>
</dbReference>
<dbReference type="Gene3D" id="3.40.50.720">
    <property type="entry name" value="NAD(P)-binding Rossmann-like Domain"/>
    <property type="match status" value="1"/>
</dbReference>
<dbReference type="PANTHER" id="PTHR47706:SF1">
    <property type="entry name" value="CIPA-LIKE, PUTATIVE (AFU_ORTHOLOGUE AFUA_1G12460)-RELATED"/>
    <property type="match status" value="1"/>
</dbReference>
<organism evidence="4 5">
    <name type="scientific">Knufia peltigerae</name>
    <dbReference type="NCBI Taxonomy" id="1002370"/>
    <lineage>
        <taxon>Eukaryota</taxon>
        <taxon>Fungi</taxon>
        <taxon>Dikarya</taxon>
        <taxon>Ascomycota</taxon>
        <taxon>Pezizomycotina</taxon>
        <taxon>Eurotiomycetes</taxon>
        <taxon>Chaetothyriomycetidae</taxon>
        <taxon>Chaetothyriales</taxon>
        <taxon>Trichomeriaceae</taxon>
        <taxon>Knufia</taxon>
    </lineage>
</organism>
<dbReference type="PANTHER" id="PTHR47706">
    <property type="entry name" value="NMRA-LIKE FAMILY PROTEIN"/>
    <property type="match status" value="1"/>
</dbReference>
<dbReference type="Pfam" id="PF05368">
    <property type="entry name" value="NmrA"/>
    <property type="match status" value="1"/>
</dbReference>
<dbReference type="AlphaFoldDB" id="A0AA38XRE5"/>
<sequence length="307" mass="33774">MSLPHIALVGATGTLGPCVLKALVAASFPVTVLTRVGGGSKISKLLAGSNATIIVKEVDYTSHRSLVEALSSVDVVVCTLGSQDLFETQRSLIDASVEACVKRFIPSEYGNGANEKVRRFPLLWADKDKTQTYLEEQVAAHSAFTYSVINTSSFLDWQLERGFMVNLKEHTATIYDGGNVFNSVTTLDTIAEAVVAVIRHPEETKNRHVFVHDAAITQNQLIRISKKIDGKEWKTTPMSTDHTEKDAYEAVEQGDHMIATLGFIARSCWGPGFGQDFTEKLDNDMLGLPVMKEEDVENLMRGIMESY</sequence>
<dbReference type="EMBL" id="JAPDRN010000155">
    <property type="protein sequence ID" value="KAJ9617720.1"/>
    <property type="molecule type" value="Genomic_DNA"/>
</dbReference>
<evidence type="ECO:0000313" key="5">
    <source>
        <dbReference type="Proteomes" id="UP001172681"/>
    </source>
</evidence>
<dbReference type="InterPro" id="IPR008030">
    <property type="entry name" value="NmrA-like"/>
</dbReference>
<keyword evidence="1" id="KW-0521">NADP</keyword>
<evidence type="ECO:0000313" key="4">
    <source>
        <dbReference type="EMBL" id="KAJ9617720.1"/>
    </source>
</evidence>
<reference evidence="4" key="1">
    <citation type="submission" date="2022-10" db="EMBL/GenBank/DDBJ databases">
        <title>Culturing micro-colonial fungi from biological soil crusts in the Mojave desert and describing Neophaeococcomyces mojavensis, and introducing the new genera and species Taxawa tesnikishii.</title>
        <authorList>
            <person name="Kurbessoian T."/>
            <person name="Stajich J.E."/>
        </authorList>
    </citation>
    <scope>NUCLEOTIDE SEQUENCE</scope>
    <source>
        <strain evidence="4">TK_35</strain>
    </source>
</reference>
<keyword evidence="5" id="KW-1185">Reference proteome</keyword>
<dbReference type="InterPro" id="IPR045312">
    <property type="entry name" value="PCBER-like"/>
</dbReference>
<name>A0AA38XRE5_9EURO</name>
<gene>
    <name evidence="4" type="ORF">H2204_013532</name>
</gene>
<accession>A0AA38XRE5</accession>
<keyword evidence="2" id="KW-0560">Oxidoreductase</keyword>
<dbReference type="InterPro" id="IPR036291">
    <property type="entry name" value="NAD(P)-bd_dom_sf"/>
</dbReference>
<dbReference type="Gene3D" id="3.90.25.10">
    <property type="entry name" value="UDP-galactose 4-epimerase, domain 1"/>
    <property type="match status" value="1"/>
</dbReference>
<comment type="caution">
    <text evidence="4">The sequence shown here is derived from an EMBL/GenBank/DDBJ whole genome shotgun (WGS) entry which is preliminary data.</text>
</comment>
<feature type="domain" description="NmrA-like" evidence="3">
    <location>
        <begin position="6"/>
        <end position="236"/>
    </location>
</feature>
<protein>
    <recommendedName>
        <fullName evidence="3">NmrA-like domain-containing protein</fullName>
    </recommendedName>
</protein>
<dbReference type="CDD" id="cd05259">
    <property type="entry name" value="PCBER_SDR_a"/>
    <property type="match status" value="1"/>
</dbReference>
<dbReference type="InterPro" id="IPR051609">
    <property type="entry name" value="NmrA/Isoflavone_reductase-like"/>
</dbReference>
<evidence type="ECO:0000256" key="1">
    <source>
        <dbReference type="ARBA" id="ARBA00022857"/>
    </source>
</evidence>
<evidence type="ECO:0000259" key="3">
    <source>
        <dbReference type="Pfam" id="PF05368"/>
    </source>
</evidence>